<sequence length="65" mass="7761">IRYVFLCFCRLRQMCQQLFLGLGEFAVCEPCWLGRGKCKKMCAEEEKKVVGNCKLDFFCCRRRIR</sequence>
<evidence type="ECO:0000313" key="8">
    <source>
        <dbReference type="Ensembl" id="ENSSSUP00005024742.1"/>
    </source>
</evidence>
<dbReference type="AlphaFoldDB" id="A0A673UTS6"/>
<evidence type="ECO:0000256" key="1">
    <source>
        <dbReference type="ARBA" id="ARBA00004613"/>
    </source>
</evidence>
<feature type="domain" description="Beta-defensin" evidence="7">
    <location>
        <begin position="31"/>
        <end position="60"/>
    </location>
</feature>
<evidence type="ECO:0000256" key="5">
    <source>
        <dbReference type="ARBA" id="ARBA00023157"/>
    </source>
</evidence>
<evidence type="ECO:0000259" key="7">
    <source>
        <dbReference type="Pfam" id="PF13841"/>
    </source>
</evidence>
<dbReference type="Pfam" id="PF13841">
    <property type="entry name" value="Defensin_beta_2"/>
    <property type="match status" value="1"/>
</dbReference>
<accession>A0A673UTS6</accession>
<dbReference type="GO" id="GO:0042742">
    <property type="term" value="P:defense response to bacterium"/>
    <property type="evidence" value="ECO:0007669"/>
    <property type="project" value="UniProtKB-UniRule"/>
</dbReference>
<comment type="function">
    <text evidence="6">Has antibacterial activity.</text>
</comment>
<keyword evidence="6" id="KW-0929">Antimicrobial</keyword>
<evidence type="ECO:0000256" key="3">
    <source>
        <dbReference type="ARBA" id="ARBA00022525"/>
    </source>
</evidence>
<keyword evidence="3 6" id="KW-0964">Secreted</keyword>
<evidence type="ECO:0000256" key="2">
    <source>
        <dbReference type="ARBA" id="ARBA00007371"/>
    </source>
</evidence>
<protein>
    <recommendedName>
        <fullName evidence="6">Beta-defensin</fullName>
    </recommendedName>
</protein>
<dbReference type="GO" id="GO:0045087">
    <property type="term" value="P:innate immune response"/>
    <property type="evidence" value="ECO:0007669"/>
    <property type="project" value="InterPro"/>
</dbReference>
<evidence type="ECO:0000313" key="9">
    <source>
        <dbReference type="Proteomes" id="UP000472268"/>
    </source>
</evidence>
<keyword evidence="4" id="KW-0732">Signal</keyword>
<dbReference type="Proteomes" id="UP000472268">
    <property type="component" value="Unplaced"/>
</dbReference>
<reference evidence="8" key="1">
    <citation type="submission" date="2025-08" db="UniProtKB">
        <authorList>
            <consortium name="Ensembl"/>
        </authorList>
    </citation>
    <scope>IDENTIFICATION</scope>
</reference>
<dbReference type="OMA" id="CRRMCLE"/>
<keyword evidence="6" id="KW-0044">Antibiotic</keyword>
<organism evidence="8 9">
    <name type="scientific">Suricata suricatta</name>
    <name type="common">Meerkat</name>
    <dbReference type="NCBI Taxonomy" id="37032"/>
    <lineage>
        <taxon>Eukaryota</taxon>
        <taxon>Metazoa</taxon>
        <taxon>Chordata</taxon>
        <taxon>Craniata</taxon>
        <taxon>Vertebrata</taxon>
        <taxon>Euteleostomi</taxon>
        <taxon>Mammalia</taxon>
        <taxon>Eutheria</taxon>
        <taxon>Laurasiatheria</taxon>
        <taxon>Carnivora</taxon>
        <taxon>Feliformia</taxon>
        <taxon>Herpestidae</taxon>
        <taxon>Suricata</taxon>
    </lineage>
</organism>
<keyword evidence="5" id="KW-1015">Disulfide bond</keyword>
<keyword evidence="6" id="KW-0211">Defensin</keyword>
<comment type="subcellular location">
    <subcellularLocation>
        <location evidence="1 6">Secreted</location>
    </subcellularLocation>
</comment>
<proteinExistence type="inferred from homology"/>
<dbReference type="Ensembl" id="ENSSSUT00005028323.1">
    <property type="protein sequence ID" value="ENSSSUP00005024742.1"/>
    <property type="gene ID" value="ENSSSUG00005016122.1"/>
</dbReference>
<comment type="similarity">
    <text evidence="2 6">Belongs to the beta-defensin family.</text>
</comment>
<keyword evidence="9" id="KW-1185">Reference proteome</keyword>
<evidence type="ECO:0000256" key="4">
    <source>
        <dbReference type="ARBA" id="ARBA00022729"/>
    </source>
</evidence>
<reference evidence="8" key="2">
    <citation type="submission" date="2025-09" db="UniProtKB">
        <authorList>
            <consortium name="Ensembl"/>
        </authorList>
    </citation>
    <scope>IDENTIFICATION</scope>
</reference>
<dbReference type="GO" id="GO:0005576">
    <property type="term" value="C:extracellular region"/>
    <property type="evidence" value="ECO:0007669"/>
    <property type="project" value="UniProtKB-SubCell"/>
</dbReference>
<name>A0A673UTS6_SURSU</name>
<dbReference type="InterPro" id="IPR025933">
    <property type="entry name" value="Beta_defensin_dom"/>
</dbReference>
<evidence type="ECO:0000256" key="6">
    <source>
        <dbReference type="RuleBase" id="RU231113"/>
    </source>
</evidence>